<reference evidence="2" key="1">
    <citation type="journal article" date="2023" name="Hortic. Res.">
        <title>A chromosome-level phased genome enabling allele-level studies in sweet orange: a case study on citrus Huanglongbing tolerance.</title>
        <authorList>
            <person name="Wu B."/>
            <person name="Yu Q."/>
            <person name="Deng Z."/>
            <person name="Duan Y."/>
            <person name="Luo F."/>
            <person name="Gmitter F. Jr."/>
        </authorList>
    </citation>
    <scope>NUCLEOTIDE SEQUENCE [LARGE SCALE GENOMIC DNA]</scope>
    <source>
        <strain evidence="2">cv. Valencia</strain>
    </source>
</reference>
<proteinExistence type="predicted"/>
<evidence type="ECO:0000313" key="1">
    <source>
        <dbReference type="EMBL" id="KAH9755127.1"/>
    </source>
</evidence>
<protein>
    <submittedName>
        <fullName evidence="1">CCHC-type domain-containing protein</fullName>
    </submittedName>
</protein>
<keyword evidence="2" id="KW-1185">Reference proteome</keyword>
<dbReference type="EMBL" id="CM039174">
    <property type="protein sequence ID" value="KAH9755127.1"/>
    <property type="molecule type" value="Genomic_DNA"/>
</dbReference>
<accession>A0ACB8KL19</accession>
<sequence>MSEGNPEIEINNGYAHISLAEEEDGGLIVEGDAGNEGGPASIDFRFCLVGRFLTDKVINFPAMKNTMASVWRPGKGVCIKDLSPSLFLFQFFHEVDVKRVIDSGPWTFDQHILLVKRREENEQPRNVPLYFTSFWTQVYNLPIGFMSAKILKDIGNYIGTFLESDEHNLMGVWRNYMRIRVAIDVRKPLKRRMKLKKVGGDWIWVDFKYERLNIFCFICGLLGHTEKQCPQLYECTSGEIVKAYGHWMKAPHRRNAMNSGDRWLRSIPPEEAAEEKGRYGDFAATMAIDPILAANPGYAIPQNLEGNEDVGSRVVNKKGDSLVSTKTLSCVKGKQVAGAINEIDINPDSGEDMDEGLIVKYSKRRRSQAGLCSQTVSEGEASSQVLLLPLESKNGPAVGPVNQAHRDK</sequence>
<evidence type="ECO:0000313" key="2">
    <source>
        <dbReference type="Proteomes" id="UP000829398"/>
    </source>
</evidence>
<dbReference type="Proteomes" id="UP000829398">
    <property type="component" value="Chromosome 5"/>
</dbReference>
<name>A0ACB8KL19_CITSI</name>
<comment type="caution">
    <text evidence="1">The sequence shown here is derived from an EMBL/GenBank/DDBJ whole genome shotgun (WGS) entry which is preliminary data.</text>
</comment>
<gene>
    <name evidence="1" type="ORF">KPL71_015673</name>
</gene>
<organism evidence="1 2">
    <name type="scientific">Citrus sinensis</name>
    <name type="common">Sweet orange</name>
    <name type="synonym">Citrus aurantium var. sinensis</name>
    <dbReference type="NCBI Taxonomy" id="2711"/>
    <lineage>
        <taxon>Eukaryota</taxon>
        <taxon>Viridiplantae</taxon>
        <taxon>Streptophyta</taxon>
        <taxon>Embryophyta</taxon>
        <taxon>Tracheophyta</taxon>
        <taxon>Spermatophyta</taxon>
        <taxon>Magnoliopsida</taxon>
        <taxon>eudicotyledons</taxon>
        <taxon>Gunneridae</taxon>
        <taxon>Pentapetalae</taxon>
        <taxon>rosids</taxon>
        <taxon>malvids</taxon>
        <taxon>Sapindales</taxon>
        <taxon>Rutaceae</taxon>
        <taxon>Aurantioideae</taxon>
        <taxon>Citrus</taxon>
    </lineage>
</organism>